<keyword evidence="3" id="KW-1185">Reference proteome</keyword>
<reference evidence="3" key="1">
    <citation type="journal article" date="2021" name="ISME J.">
        <title>Evolutionary origin and ecological implication of a unique nif island in free-living Bradyrhizobium lineages.</title>
        <authorList>
            <person name="Tao J."/>
        </authorList>
    </citation>
    <scope>NUCLEOTIDE SEQUENCE [LARGE SCALE GENOMIC DNA]</scope>
    <source>
        <strain evidence="3">SZCCT0094</strain>
    </source>
</reference>
<accession>A0ABS5G995</accession>
<dbReference type="EMBL" id="JAFCLK010000016">
    <property type="protein sequence ID" value="MBR1137725.1"/>
    <property type="molecule type" value="Genomic_DNA"/>
</dbReference>
<feature type="signal peptide" evidence="1">
    <location>
        <begin position="1"/>
        <end position="26"/>
    </location>
</feature>
<organism evidence="2 3">
    <name type="scientific">Bradyrhizobium denitrificans</name>
    <dbReference type="NCBI Taxonomy" id="2734912"/>
    <lineage>
        <taxon>Bacteria</taxon>
        <taxon>Pseudomonadati</taxon>
        <taxon>Pseudomonadota</taxon>
        <taxon>Alphaproteobacteria</taxon>
        <taxon>Hyphomicrobiales</taxon>
        <taxon>Nitrobacteraceae</taxon>
        <taxon>Bradyrhizobium</taxon>
    </lineage>
</organism>
<gene>
    <name evidence="2" type="ORF">JQ619_18305</name>
</gene>
<feature type="chain" id="PRO_5045167519" evidence="1">
    <location>
        <begin position="27"/>
        <end position="251"/>
    </location>
</feature>
<name>A0ABS5G995_9BRAD</name>
<keyword evidence="1" id="KW-0732">Signal</keyword>
<dbReference type="InterPro" id="IPR038765">
    <property type="entry name" value="Papain-like_cys_pep_sf"/>
</dbReference>
<proteinExistence type="predicted"/>
<dbReference type="Gene3D" id="3.10.620.30">
    <property type="match status" value="1"/>
</dbReference>
<evidence type="ECO:0000313" key="3">
    <source>
        <dbReference type="Proteomes" id="UP001314635"/>
    </source>
</evidence>
<dbReference type="Proteomes" id="UP001314635">
    <property type="component" value="Unassembled WGS sequence"/>
</dbReference>
<dbReference type="RefSeq" id="WP_012046964.1">
    <property type="nucleotide sequence ID" value="NZ_JABFDP010000013.1"/>
</dbReference>
<sequence>MNIRALIRASIAVLTASLCAGGPVVAGPIGQPLGLTIILEDTGEPFGLPRLDLEAGAVKAKWQTLARQLADERVQLALCDGDRERCVSDAALRLLAIVDQGRAKDGRARLGEINRAINLAIRPASDFAQYGRMDVWSAPLATFDRRAGDCEDYAIAKFVALRLAGIAASDLRIVIVRDLARGEDHAVAAVRLDGRWLMLDNQRMAMVRDSDARQIRPLFVMDETGIGRYQASPFWSEAGAALPVPSALGSR</sequence>
<dbReference type="PANTHER" id="PTHR39327">
    <property type="match status" value="1"/>
</dbReference>
<dbReference type="PANTHER" id="PTHR39327:SF1">
    <property type="entry name" value="BLR5470 PROTEIN"/>
    <property type="match status" value="1"/>
</dbReference>
<dbReference type="Pfam" id="PF06035">
    <property type="entry name" value="Peptidase_C93"/>
    <property type="match status" value="1"/>
</dbReference>
<dbReference type="SUPFAM" id="SSF54001">
    <property type="entry name" value="Cysteine proteinases"/>
    <property type="match status" value="1"/>
</dbReference>
<evidence type="ECO:0000313" key="2">
    <source>
        <dbReference type="EMBL" id="MBR1137725.1"/>
    </source>
</evidence>
<comment type="caution">
    <text evidence="2">The sequence shown here is derived from an EMBL/GenBank/DDBJ whole genome shotgun (WGS) entry which is preliminary data.</text>
</comment>
<evidence type="ECO:0000256" key="1">
    <source>
        <dbReference type="SAM" id="SignalP"/>
    </source>
</evidence>
<dbReference type="InterPro" id="IPR010319">
    <property type="entry name" value="Transglutaminase-like_Cys_pept"/>
</dbReference>
<protein>
    <submittedName>
        <fullName evidence="2">Transglutaminase-like cysteine peptidase</fullName>
    </submittedName>
</protein>